<comment type="caution">
    <text evidence="6">The sequence shown here is derived from an EMBL/GenBank/DDBJ whole genome shotgun (WGS) entry which is preliminary data.</text>
</comment>
<dbReference type="Gene3D" id="1.10.10.10">
    <property type="entry name" value="Winged helix-like DNA-binding domain superfamily/Winged helix DNA-binding domain"/>
    <property type="match status" value="1"/>
</dbReference>
<dbReference type="Pfam" id="PF09339">
    <property type="entry name" value="HTH_IclR"/>
    <property type="match status" value="1"/>
</dbReference>
<dbReference type="GO" id="GO:0006355">
    <property type="term" value="P:regulation of DNA-templated transcription"/>
    <property type="evidence" value="ECO:0007669"/>
    <property type="project" value="UniProtKB-ARBA"/>
</dbReference>
<sequence length="256" mass="28748">MQSVDSPANPVSTVDTAFEILELIHANEGATLLSLADDLDLAKSTIHRHLQTLLHRQYIVRDGDQYYLSLRFLEFGRQAQTRKKGYPMVEEKVKELAEETGERVQFIVEEHGQAVYVYRETGSHAVQTDPGIGKRIPIHTTSAGKAILAHLEEDYVEQIFDHYGLAALTDFTETDEDALFEEFERIRDRGYSINEQENVEGLHALGTTVHDEHGDVLGAISISGPSHRMKGKLFEEELPNLLLGTANEVELNIVHS</sequence>
<keyword evidence="1" id="KW-0805">Transcription regulation</keyword>
<dbReference type="SMART" id="SM00346">
    <property type="entry name" value="HTH_ICLR"/>
    <property type="match status" value="1"/>
</dbReference>
<keyword evidence="2" id="KW-0238">DNA-binding</keyword>
<feature type="domain" description="HTH iclR-type" evidence="4">
    <location>
        <begin position="11"/>
        <end position="70"/>
    </location>
</feature>
<dbReference type="InterPro" id="IPR036390">
    <property type="entry name" value="WH_DNA-bd_sf"/>
</dbReference>
<dbReference type="Proteomes" id="UP001595925">
    <property type="component" value="Unassembled WGS sequence"/>
</dbReference>
<dbReference type="Pfam" id="PF01614">
    <property type="entry name" value="IclR_C"/>
    <property type="match status" value="1"/>
</dbReference>
<dbReference type="GO" id="GO:0003677">
    <property type="term" value="F:DNA binding"/>
    <property type="evidence" value="ECO:0007669"/>
    <property type="project" value="UniProtKB-KW"/>
</dbReference>
<dbReference type="InterPro" id="IPR005471">
    <property type="entry name" value="Tscrpt_reg_IclR_N"/>
</dbReference>
<dbReference type="AlphaFoldDB" id="A0ABD5QAU2"/>
<dbReference type="Gene3D" id="3.30.450.40">
    <property type="match status" value="1"/>
</dbReference>
<dbReference type="InterPro" id="IPR014757">
    <property type="entry name" value="Tscrpt_reg_IclR_C"/>
</dbReference>
<gene>
    <name evidence="6" type="ORF">ACFPFO_03535</name>
</gene>
<dbReference type="PROSITE" id="PS51078">
    <property type="entry name" value="ICLR_ED"/>
    <property type="match status" value="1"/>
</dbReference>
<accession>A0ABD5QAU2</accession>
<keyword evidence="7" id="KW-1185">Reference proteome</keyword>
<dbReference type="PANTHER" id="PTHR30136:SF35">
    <property type="entry name" value="HTH-TYPE TRANSCRIPTIONAL REGULATOR RV1719"/>
    <property type="match status" value="1"/>
</dbReference>
<keyword evidence="3" id="KW-0804">Transcription</keyword>
<dbReference type="RefSeq" id="WP_224829689.1">
    <property type="nucleotide sequence ID" value="NZ_JAIVEF010000024.1"/>
</dbReference>
<dbReference type="SUPFAM" id="SSF46785">
    <property type="entry name" value="Winged helix' DNA-binding domain"/>
    <property type="match status" value="1"/>
</dbReference>
<dbReference type="InterPro" id="IPR029016">
    <property type="entry name" value="GAF-like_dom_sf"/>
</dbReference>
<evidence type="ECO:0000313" key="7">
    <source>
        <dbReference type="Proteomes" id="UP001595925"/>
    </source>
</evidence>
<organism evidence="6 7">
    <name type="scientific">Saliphagus infecundisoli</name>
    <dbReference type="NCBI Taxonomy" id="1849069"/>
    <lineage>
        <taxon>Archaea</taxon>
        <taxon>Methanobacteriati</taxon>
        <taxon>Methanobacteriota</taxon>
        <taxon>Stenosarchaea group</taxon>
        <taxon>Halobacteria</taxon>
        <taxon>Halobacteriales</taxon>
        <taxon>Natrialbaceae</taxon>
        <taxon>Saliphagus</taxon>
    </lineage>
</organism>
<dbReference type="EMBL" id="JBHSJG010000010">
    <property type="protein sequence ID" value="MFC4986858.1"/>
    <property type="molecule type" value="Genomic_DNA"/>
</dbReference>
<feature type="domain" description="IclR-ED" evidence="5">
    <location>
        <begin position="71"/>
        <end position="255"/>
    </location>
</feature>
<dbReference type="PROSITE" id="PS51077">
    <property type="entry name" value="HTH_ICLR"/>
    <property type="match status" value="1"/>
</dbReference>
<evidence type="ECO:0000259" key="4">
    <source>
        <dbReference type="PROSITE" id="PS51077"/>
    </source>
</evidence>
<evidence type="ECO:0000313" key="6">
    <source>
        <dbReference type="EMBL" id="MFC4986858.1"/>
    </source>
</evidence>
<evidence type="ECO:0000256" key="1">
    <source>
        <dbReference type="ARBA" id="ARBA00023015"/>
    </source>
</evidence>
<name>A0ABD5QAU2_9EURY</name>
<reference evidence="6 7" key="1">
    <citation type="journal article" date="2019" name="Int. J. Syst. Evol. Microbiol.">
        <title>The Global Catalogue of Microorganisms (GCM) 10K type strain sequencing project: providing services to taxonomists for standard genome sequencing and annotation.</title>
        <authorList>
            <consortium name="The Broad Institute Genomics Platform"/>
            <consortium name="The Broad Institute Genome Sequencing Center for Infectious Disease"/>
            <person name="Wu L."/>
            <person name="Ma J."/>
        </authorList>
    </citation>
    <scope>NUCLEOTIDE SEQUENCE [LARGE SCALE GENOMIC DNA]</scope>
    <source>
        <strain evidence="6 7">CGMCC 1.15824</strain>
    </source>
</reference>
<dbReference type="InterPro" id="IPR036388">
    <property type="entry name" value="WH-like_DNA-bd_sf"/>
</dbReference>
<evidence type="ECO:0000256" key="2">
    <source>
        <dbReference type="ARBA" id="ARBA00023125"/>
    </source>
</evidence>
<dbReference type="InterPro" id="IPR050707">
    <property type="entry name" value="HTH_MetabolicPath_Reg"/>
</dbReference>
<dbReference type="SUPFAM" id="SSF55781">
    <property type="entry name" value="GAF domain-like"/>
    <property type="match status" value="1"/>
</dbReference>
<evidence type="ECO:0000259" key="5">
    <source>
        <dbReference type="PROSITE" id="PS51078"/>
    </source>
</evidence>
<protein>
    <submittedName>
        <fullName evidence="6">IclR family transcriptional regulator</fullName>
    </submittedName>
</protein>
<proteinExistence type="predicted"/>
<evidence type="ECO:0000256" key="3">
    <source>
        <dbReference type="ARBA" id="ARBA00023163"/>
    </source>
</evidence>
<dbReference type="PANTHER" id="PTHR30136">
    <property type="entry name" value="HELIX-TURN-HELIX TRANSCRIPTIONAL REGULATOR, ICLR FAMILY"/>
    <property type="match status" value="1"/>
</dbReference>